<accession>A0A1I1VID5</accession>
<proteinExistence type="predicted"/>
<name>A0A1I1VID5_9ACTN</name>
<dbReference type="EMBL" id="FOLM01000042">
    <property type="protein sequence ID" value="SFD82619.1"/>
    <property type="molecule type" value="Genomic_DNA"/>
</dbReference>
<dbReference type="STRING" id="910347.SAMN05421773_1422"/>
<gene>
    <name evidence="1" type="ORF">SAMN05421773_1422</name>
</gene>
<protein>
    <submittedName>
        <fullName evidence="1">Uncharacterized protein</fullName>
    </submittedName>
</protein>
<evidence type="ECO:0000313" key="1">
    <source>
        <dbReference type="EMBL" id="SFD82619.1"/>
    </source>
</evidence>
<dbReference type="OrthoDB" id="4563217at2"/>
<keyword evidence="2" id="KW-1185">Reference proteome</keyword>
<dbReference type="RefSeq" id="WP_093841803.1">
    <property type="nucleotide sequence ID" value="NZ_FOLM01000042.1"/>
</dbReference>
<organism evidence="1 2">
    <name type="scientific">Streptomyces aidingensis</name>
    <dbReference type="NCBI Taxonomy" id="910347"/>
    <lineage>
        <taxon>Bacteria</taxon>
        <taxon>Bacillati</taxon>
        <taxon>Actinomycetota</taxon>
        <taxon>Actinomycetes</taxon>
        <taxon>Kitasatosporales</taxon>
        <taxon>Streptomycetaceae</taxon>
        <taxon>Streptomyces</taxon>
    </lineage>
</organism>
<sequence length="171" mass="18213">MLLASLAAVVGLWYSSSQIRDELSLNREQLRTAQEAQITAQEAQVTAQEGLVTDRYTAAVTNLGDEAVSVRLGGVYALQLLMTDSPQIQPIITGILAAHVRDAPPPPEEGSPEADVQAALDALVTRDRQHDSTDSTIVDLHRAHLAHADLWVRIWPGPTCGCGSDRGGGVG</sequence>
<dbReference type="AlphaFoldDB" id="A0A1I1VID5"/>
<dbReference type="Proteomes" id="UP000199207">
    <property type="component" value="Unassembled WGS sequence"/>
</dbReference>
<evidence type="ECO:0000313" key="2">
    <source>
        <dbReference type="Proteomes" id="UP000199207"/>
    </source>
</evidence>
<reference evidence="1 2" key="1">
    <citation type="submission" date="2016-10" db="EMBL/GenBank/DDBJ databases">
        <authorList>
            <person name="de Groot N.N."/>
        </authorList>
    </citation>
    <scope>NUCLEOTIDE SEQUENCE [LARGE SCALE GENOMIC DNA]</scope>
    <source>
        <strain evidence="1 2">CGMCC 4.5739</strain>
    </source>
</reference>